<name>A0AA36HZL0_9DINO</name>
<keyword evidence="5" id="KW-0408">Iron</keyword>
<evidence type="ECO:0000313" key="8">
    <source>
        <dbReference type="Proteomes" id="UP001178507"/>
    </source>
</evidence>
<dbReference type="PANTHER" id="PTHR10869">
    <property type="entry name" value="PROLYL 4-HYDROXYLASE ALPHA SUBUNIT"/>
    <property type="match status" value="1"/>
</dbReference>
<organism evidence="7 8">
    <name type="scientific">Effrenium voratum</name>
    <dbReference type="NCBI Taxonomy" id="2562239"/>
    <lineage>
        <taxon>Eukaryota</taxon>
        <taxon>Sar</taxon>
        <taxon>Alveolata</taxon>
        <taxon>Dinophyceae</taxon>
        <taxon>Suessiales</taxon>
        <taxon>Symbiodiniaceae</taxon>
        <taxon>Effrenium</taxon>
    </lineage>
</organism>
<dbReference type="Gene3D" id="2.60.120.620">
    <property type="entry name" value="q2cbj1_9rhob like domain"/>
    <property type="match status" value="1"/>
</dbReference>
<comment type="caution">
    <text evidence="7">The sequence shown here is derived from an EMBL/GenBank/DDBJ whole genome shotgun (WGS) entry which is preliminary data.</text>
</comment>
<evidence type="ECO:0000256" key="2">
    <source>
        <dbReference type="ARBA" id="ARBA00022723"/>
    </source>
</evidence>
<dbReference type="EMBL" id="CAUJNA010000503">
    <property type="protein sequence ID" value="CAJ1377976.1"/>
    <property type="molecule type" value="Genomic_DNA"/>
</dbReference>
<proteinExistence type="predicted"/>
<dbReference type="SUPFAM" id="SSF51197">
    <property type="entry name" value="Clavaminate synthase-like"/>
    <property type="match status" value="1"/>
</dbReference>
<keyword evidence="4" id="KW-0560">Oxidoreductase</keyword>
<evidence type="ECO:0000256" key="4">
    <source>
        <dbReference type="ARBA" id="ARBA00023002"/>
    </source>
</evidence>
<dbReference type="PANTHER" id="PTHR10869:SF241">
    <property type="entry name" value="FE2OG DIOXYGENASE DOMAIN-CONTAINING PROTEIN"/>
    <property type="match status" value="1"/>
</dbReference>
<evidence type="ECO:0000256" key="1">
    <source>
        <dbReference type="ARBA" id="ARBA00001961"/>
    </source>
</evidence>
<dbReference type="Proteomes" id="UP001178507">
    <property type="component" value="Unassembled WGS sequence"/>
</dbReference>
<reference evidence="7" key="1">
    <citation type="submission" date="2023-08" db="EMBL/GenBank/DDBJ databases">
        <authorList>
            <person name="Chen Y."/>
            <person name="Shah S."/>
            <person name="Dougan E. K."/>
            <person name="Thang M."/>
            <person name="Chan C."/>
        </authorList>
    </citation>
    <scope>NUCLEOTIDE SEQUENCE</scope>
</reference>
<dbReference type="InterPro" id="IPR044862">
    <property type="entry name" value="Pro_4_hyd_alph_FE2OG_OXY"/>
</dbReference>
<dbReference type="GO" id="GO:0004656">
    <property type="term" value="F:procollagen-proline 4-dioxygenase activity"/>
    <property type="evidence" value="ECO:0007669"/>
    <property type="project" value="TreeGrafter"/>
</dbReference>
<keyword evidence="8" id="KW-1185">Reference proteome</keyword>
<dbReference type="SMART" id="SM00702">
    <property type="entry name" value="P4Hc"/>
    <property type="match status" value="1"/>
</dbReference>
<dbReference type="InterPro" id="IPR006620">
    <property type="entry name" value="Pro_4_hyd_alph"/>
</dbReference>
<keyword evidence="3" id="KW-0223">Dioxygenase</keyword>
<evidence type="ECO:0000256" key="5">
    <source>
        <dbReference type="ARBA" id="ARBA00023004"/>
    </source>
</evidence>
<dbReference type="AlphaFoldDB" id="A0AA36HZL0"/>
<comment type="cofactor">
    <cofactor evidence="1">
        <name>L-ascorbate</name>
        <dbReference type="ChEBI" id="CHEBI:38290"/>
    </cofactor>
</comment>
<dbReference type="GO" id="GO:0005506">
    <property type="term" value="F:iron ion binding"/>
    <property type="evidence" value="ECO:0007669"/>
    <property type="project" value="InterPro"/>
</dbReference>
<evidence type="ECO:0000256" key="3">
    <source>
        <dbReference type="ARBA" id="ARBA00022964"/>
    </source>
</evidence>
<evidence type="ECO:0000259" key="6">
    <source>
        <dbReference type="SMART" id="SM00702"/>
    </source>
</evidence>
<protein>
    <recommendedName>
        <fullName evidence="6">Prolyl 4-hydroxylase alpha subunit domain-containing protein</fullName>
    </recommendedName>
</protein>
<evidence type="ECO:0000313" key="7">
    <source>
        <dbReference type="EMBL" id="CAJ1377976.1"/>
    </source>
</evidence>
<dbReference type="GO" id="GO:0031418">
    <property type="term" value="F:L-ascorbic acid binding"/>
    <property type="evidence" value="ECO:0007669"/>
    <property type="project" value="InterPro"/>
</dbReference>
<gene>
    <name evidence="7" type="ORF">EVOR1521_LOCUS6650</name>
</gene>
<dbReference type="Pfam" id="PF13640">
    <property type="entry name" value="2OG-FeII_Oxy_3"/>
    <property type="match status" value="1"/>
</dbReference>
<dbReference type="InterPro" id="IPR045054">
    <property type="entry name" value="P4HA-like"/>
</dbReference>
<accession>A0AA36HZL0</accession>
<dbReference type="GO" id="GO:0005783">
    <property type="term" value="C:endoplasmic reticulum"/>
    <property type="evidence" value="ECO:0007669"/>
    <property type="project" value="TreeGrafter"/>
</dbReference>
<sequence length="340" mass="37898">MERMTKELLLKLMDESITEYSSAAFQEELHVAWQGNALQKQAARREVLLKYMSPLVTRYGFAGTWEGVVESQQSAGPWAMDPEVQAKFALQKWLLDPGQQAKCPLLEKGRDLASAVRQLCKDIEQPLGRSSHAAPLPSLGDAAAEAPKLAPLRLPWAGKEEVVVLRNVLSVEEVAKLRSWGESRTDWKSANGHLISQFRDPILAEKLWRRVSHLMPGLENRKAAGLNEHLRFLRYGKGHFFAPHQDGENRTALGFSVYSALLYLSEAESGPKGGTTRFLAPQCPQVAQTGRCDWSCDLCLDAVCSRGDLLIFKQTLLHAGTEPLGKEKFVMRTDVMYPKG</sequence>
<feature type="domain" description="Prolyl 4-hydroxylase alpha subunit" evidence="6">
    <location>
        <begin position="160"/>
        <end position="336"/>
    </location>
</feature>
<keyword evidence="2" id="KW-0479">Metal-binding</keyword>